<name>A0A7S9DZ00_9ALTE</name>
<dbReference type="Proteomes" id="UP000595095">
    <property type="component" value="Chromosome"/>
</dbReference>
<evidence type="ECO:0008006" key="4">
    <source>
        <dbReference type="Google" id="ProtNLM"/>
    </source>
</evidence>
<dbReference type="RefSeq" id="WP_195811629.1">
    <property type="nucleotide sequence ID" value="NZ_CP064795.1"/>
</dbReference>
<dbReference type="KEGG" id="smaa:IT774_05110"/>
<evidence type="ECO:0000256" key="1">
    <source>
        <dbReference type="SAM" id="Coils"/>
    </source>
</evidence>
<proteinExistence type="predicted"/>
<protein>
    <recommendedName>
        <fullName evidence="4">Peptidase</fullName>
    </recommendedName>
</protein>
<feature type="coiled-coil region" evidence="1">
    <location>
        <begin position="163"/>
        <end position="190"/>
    </location>
</feature>
<evidence type="ECO:0000313" key="2">
    <source>
        <dbReference type="EMBL" id="QPG06553.1"/>
    </source>
</evidence>
<keyword evidence="1" id="KW-0175">Coiled coil</keyword>
<sequence length="325" mass="35179">MKSLDVVNGHVDAVPHQVNADFAEMVKDGAFKKVSASWYMPDHPGNPKPGAMYLRHVGFLGAQPPAIKGLRGAEFAEDEDHDSLIVNFEESLADAITLDGIGGVFKRLREFLIDKFSREEADAVVPDYVIQDLQDAAKHKAVNAEPFLPHNYNENQTGEPMTLEELQAQVAQLQADNATLTATNAQLTTDNANFAEQKKAIRTQAIEAGLDKLIADGKLASGNKAQALAFCEAMEAGAQMFEFGEGDEKTQATGADALITFLGTQSAVDFKEQSAGERIPAKPFTAQELAAKALEFQEAEKAQGRVIHISQAVNAVQKQQLEQAE</sequence>
<gene>
    <name evidence="2" type="ORF">IT774_05110</name>
</gene>
<dbReference type="AlphaFoldDB" id="A0A7S9DZ00"/>
<evidence type="ECO:0000313" key="3">
    <source>
        <dbReference type="Proteomes" id="UP000595095"/>
    </source>
</evidence>
<dbReference type="EMBL" id="CP064795">
    <property type="protein sequence ID" value="QPG06553.1"/>
    <property type="molecule type" value="Genomic_DNA"/>
</dbReference>
<organism evidence="2 3">
    <name type="scientific">Salinimonas marina</name>
    <dbReference type="NCBI Taxonomy" id="2785918"/>
    <lineage>
        <taxon>Bacteria</taxon>
        <taxon>Pseudomonadati</taxon>
        <taxon>Pseudomonadota</taxon>
        <taxon>Gammaproteobacteria</taxon>
        <taxon>Alteromonadales</taxon>
        <taxon>Alteromonadaceae</taxon>
        <taxon>Alteromonas/Salinimonas group</taxon>
        <taxon>Salinimonas</taxon>
    </lineage>
</organism>
<reference evidence="2 3" key="1">
    <citation type="submission" date="2020-11" db="EMBL/GenBank/DDBJ databases">
        <title>Complete genome sequence for Salinimonas sp. strain G2-b.</title>
        <authorList>
            <person name="Park S.-J."/>
        </authorList>
    </citation>
    <scope>NUCLEOTIDE SEQUENCE [LARGE SCALE GENOMIC DNA]</scope>
    <source>
        <strain evidence="2 3">G2-b</strain>
    </source>
</reference>
<keyword evidence="3" id="KW-1185">Reference proteome</keyword>
<accession>A0A7S9DZ00</accession>